<dbReference type="Gramene" id="OMO86133">
    <property type="protein sequence ID" value="OMO86133"/>
    <property type="gene ID" value="CCACVL1_09797"/>
</dbReference>
<dbReference type="Proteomes" id="UP000188268">
    <property type="component" value="Unassembled WGS sequence"/>
</dbReference>
<proteinExistence type="predicted"/>
<protein>
    <submittedName>
        <fullName evidence="1">Uncharacterized protein</fullName>
    </submittedName>
</protein>
<evidence type="ECO:0000313" key="1">
    <source>
        <dbReference type="EMBL" id="OMO86133.1"/>
    </source>
</evidence>
<sequence length="55" mass="6293">MPPTKLASYQARVWVREVCEQAPAHVTCKADHDSVNSVPAVKHRKIAFLVEFRFK</sequence>
<gene>
    <name evidence="1" type="ORF">CCACVL1_09797</name>
</gene>
<accession>A0A1R3IU89</accession>
<organism evidence="1 2">
    <name type="scientific">Corchorus capsularis</name>
    <name type="common">Jute</name>
    <dbReference type="NCBI Taxonomy" id="210143"/>
    <lineage>
        <taxon>Eukaryota</taxon>
        <taxon>Viridiplantae</taxon>
        <taxon>Streptophyta</taxon>
        <taxon>Embryophyta</taxon>
        <taxon>Tracheophyta</taxon>
        <taxon>Spermatophyta</taxon>
        <taxon>Magnoliopsida</taxon>
        <taxon>eudicotyledons</taxon>
        <taxon>Gunneridae</taxon>
        <taxon>Pentapetalae</taxon>
        <taxon>rosids</taxon>
        <taxon>malvids</taxon>
        <taxon>Malvales</taxon>
        <taxon>Malvaceae</taxon>
        <taxon>Grewioideae</taxon>
        <taxon>Apeibeae</taxon>
        <taxon>Corchorus</taxon>
    </lineage>
</organism>
<name>A0A1R3IU89_COCAP</name>
<comment type="caution">
    <text evidence="1">The sequence shown here is derived from an EMBL/GenBank/DDBJ whole genome shotgun (WGS) entry which is preliminary data.</text>
</comment>
<reference evidence="1 2" key="1">
    <citation type="submission" date="2013-09" db="EMBL/GenBank/DDBJ databases">
        <title>Corchorus capsularis genome sequencing.</title>
        <authorList>
            <person name="Alam M."/>
            <person name="Haque M.S."/>
            <person name="Islam M.S."/>
            <person name="Emdad E.M."/>
            <person name="Islam M.M."/>
            <person name="Ahmed B."/>
            <person name="Halim A."/>
            <person name="Hossen Q.M.M."/>
            <person name="Hossain M.Z."/>
            <person name="Ahmed R."/>
            <person name="Khan M.M."/>
            <person name="Islam R."/>
            <person name="Rashid M.M."/>
            <person name="Khan S.A."/>
            <person name="Rahman M.S."/>
            <person name="Alam M."/>
        </authorList>
    </citation>
    <scope>NUCLEOTIDE SEQUENCE [LARGE SCALE GENOMIC DNA]</scope>
    <source>
        <strain evidence="2">cv. CVL-1</strain>
        <tissue evidence="1">Whole seedling</tissue>
    </source>
</reference>
<dbReference type="EMBL" id="AWWV01009511">
    <property type="protein sequence ID" value="OMO86133.1"/>
    <property type="molecule type" value="Genomic_DNA"/>
</dbReference>
<evidence type="ECO:0000313" key="2">
    <source>
        <dbReference type="Proteomes" id="UP000188268"/>
    </source>
</evidence>
<dbReference type="OrthoDB" id="153872at2759"/>
<dbReference type="AlphaFoldDB" id="A0A1R3IU89"/>
<keyword evidence="2" id="KW-1185">Reference proteome</keyword>